<dbReference type="InterPro" id="IPR027954">
    <property type="entry name" value="Transcobalamin-like_C"/>
</dbReference>
<accession>A0ABW4MGZ0</accession>
<reference evidence="4" key="1">
    <citation type="journal article" date="2019" name="Int. J. Syst. Evol. Microbiol.">
        <title>The Global Catalogue of Microorganisms (GCM) 10K type strain sequencing project: providing services to taxonomists for standard genome sequencing and annotation.</title>
        <authorList>
            <consortium name="The Broad Institute Genomics Platform"/>
            <consortium name="The Broad Institute Genome Sequencing Center for Infectious Disease"/>
            <person name="Wu L."/>
            <person name="Ma J."/>
        </authorList>
    </citation>
    <scope>NUCLEOTIDE SEQUENCE [LARGE SCALE GENOMIC DNA]</scope>
    <source>
        <strain evidence="4">CCUG 15531</strain>
    </source>
</reference>
<dbReference type="Gene3D" id="2.170.130.30">
    <property type="match status" value="1"/>
</dbReference>
<dbReference type="Proteomes" id="UP001597227">
    <property type="component" value="Unassembled WGS sequence"/>
</dbReference>
<gene>
    <name evidence="3" type="ORF">ACFSFW_01130</name>
</gene>
<evidence type="ECO:0000313" key="3">
    <source>
        <dbReference type="EMBL" id="MFD1777282.1"/>
    </source>
</evidence>
<feature type="signal peptide" evidence="1">
    <location>
        <begin position="1"/>
        <end position="19"/>
    </location>
</feature>
<protein>
    <submittedName>
        <fullName evidence="3">DUF4430 domain-containing protein</fullName>
    </submittedName>
</protein>
<dbReference type="EMBL" id="JBHUEK010000004">
    <property type="protein sequence ID" value="MFD1777282.1"/>
    <property type="molecule type" value="Genomic_DNA"/>
</dbReference>
<comment type="caution">
    <text evidence="3">The sequence shown here is derived from an EMBL/GenBank/DDBJ whole genome shotgun (WGS) entry which is preliminary data.</text>
</comment>
<dbReference type="PROSITE" id="PS51257">
    <property type="entry name" value="PROKAR_LIPOPROTEIN"/>
    <property type="match status" value="1"/>
</dbReference>
<feature type="domain" description="Transcobalamin-like C-terminal" evidence="2">
    <location>
        <begin position="71"/>
        <end position="137"/>
    </location>
</feature>
<proteinExistence type="predicted"/>
<dbReference type="Pfam" id="PF14478">
    <property type="entry name" value="DUF4430"/>
    <property type="match status" value="1"/>
</dbReference>
<organism evidence="3 4">
    <name type="scientific">Fredinandcohnia salidurans</name>
    <dbReference type="NCBI Taxonomy" id="2595041"/>
    <lineage>
        <taxon>Bacteria</taxon>
        <taxon>Bacillati</taxon>
        <taxon>Bacillota</taxon>
        <taxon>Bacilli</taxon>
        <taxon>Bacillales</taxon>
        <taxon>Bacillaceae</taxon>
        <taxon>Fredinandcohnia</taxon>
    </lineage>
</organism>
<feature type="chain" id="PRO_5047383783" evidence="1">
    <location>
        <begin position="20"/>
        <end position="139"/>
    </location>
</feature>
<dbReference type="RefSeq" id="WP_304218229.1">
    <property type="nucleotide sequence ID" value="NZ_JBHUEK010000004.1"/>
</dbReference>
<keyword evidence="1" id="KW-0732">Signal</keyword>
<name>A0ABW4MGZ0_9BACI</name>
<sequence length="139" mass="15391">MKKLLVALLSLGILFGCSNDPSTNESSNNNTSETVDKEETAEIVTVVISKNNGEEIIEEKEIEIESGKEVTVMDVMQANFDVETQFDGAFVASINGVAGSEEEKTSWFYSVNGEEAMVGANEYQLEPEDKVEFDLHKWE</sequence>
<evidence type="ECO:0000259" key="2">
    <source>
        <dbReference type="Pfam" id="PF14478"/>
    </source>
</evidence>
<keyword evidence="4" id="KW-1185">Reference proteome</keyword>
<evidence type="ECO:0000313" key="4">
    <source>
        <dbReference type="Proteomes" id="UP001597227"/>
    </source>
</evidence>
<evidence type="ECO:0000256" key="1">
    <source>
        <dbReference type="SAM" id="SignalP"/>
    </source>
</evidence>